<dbReference type="PANTHER" id="PTHR45833">
    <property type="entry name" value="METHIONINE SYNTHASE"/>
    <property type="match status" value="1"/>
</dbReference>
<keyword evidence="12" id="KW-0949">S-adenosyl-L-methionine</keyword>
<dbReference type="GO" id="GO:0005829">
    <property type="term" value="C:cytosol"/>
    <property type="evidence" value="ECO:0007669"/>
    <property type="project" value="TreeGrafter"/>
</dbReference>
<dbReference type="EMBL" id="LDJK01000022">
    <property type="protein sequence ID" value="KRG74626.1"/>
    <property type="molecule type" value="Genomic_DNA"/>
</dbReference>
<evidence type="ECO:0000256" key="2">
    <source>
        <dbReference type="ARBA" id="ARBA00001947"/>
    </source>
</evidence>
<dbReference type="GO" id="GO:0046653">
    <property type="term" value="P:tetrahydrofolate metabolic process"/>
    <property type="evidence" value="ECO:0007669"/>
    <property type="project" value="TreeGrafter"/>
</dbReference>
<evidence type="ECO:0000256" key="13">
    <source>
        <dbReference type="ARBA" id="ARBA00022723"/>
    </source>
</evidence>
<evidence type="ECO:0000256" key="5">
    <source>
        <dbReference type="ARBA" id="ARBA00010398"/>
    </source>
</evidence>
<sequence length="368" mass="38824">MPALPWLHPERATALLSALRERILIIDGAMGTMIQRHGLQEDDYRGERFIGGVDTRAAGHVHGAGCDHGPVQEQDLKGNNDLLLLTRPEIIAGIHTEYLQAGADLVETNTFNATSVSQADYHLEHLVYELNKAGAAVARACCDAMEATTPDKPRFVIGVLGPTSRTASISPDVNDPGFRNTSFDELRGTYREAIDGLIDGGADTLMVETIFDTLNAKAALFAVEEAFDARGARLPVMISGTITDASGRTLSGQTAEAFHASLAHARPLSIGLNCALGADAMRPHVETLSQVAGCYVSAHPNAGLPNAFGEYDETPEEMAATLHGFATDGLLNLVGGCCGSTPAHIRAIAEAVAGLPPRALPGDREQAA</sequence>
<dbReference type="PROSITE" id="PS50970">
    <property type="entry name" value="HCY"/>
    <property type="match status" value="1"/>
</dbReference>
<evidence type="ECO:0000256" key="11">
    <source>
        <dbReference type="ARBA" id="ARBA00022679"/>
    </source>
</evidence>
<dbReference type="SUPFAM" id="SSF82282">
    <property type="entry name" value="Homocysteine S-methyltransferase"/>
    <property type="match status" value="1"/>
</dbReference>
<comment type="pathway">
    <text evidence="4">Amino-acid biosynthesis; L-methionine biosynthesis via de novo pathway; L-methionine from L-homocysteine (MetH route): step 1/1.</text>
</comment>
<organism evidence="21 22">
    <name type="scientific">Stenotrophomonas chelatiphaga</name>
    <dbReference type="NCBI Taxonomy" id="517011"/>
    <lineage>
        <taxon>Bacteria</taxon>
        <taxon>Pseudomonadati</taxon>
        <taxon>Pseudomonadota</taxon>
        <taxon>Gammaproteobacteria</taxon>
        <taxon>Lysobacterales</taxon>
        <taxon>Lysobacteraceae</taxon>
        <taxon>Stenotrophomonas</taxon>
    </lineage>
</organism>
<evidence type="ECO:0000259" key="20">
    <source>
        <dbReference type="PROSITE" id="PS50970"/>
    </source>
</evidence>
<evidence type="ECO:0000256" key="1">
    <source>
        <dbReference type="ARBA" id="ARBA00001700"/>
    </source>
</evidence>
<dbReference type="GO" id="GO:0031419">
    <property type="term" value="F:cobalamin binding"/>
    <property type="evidence" value="ECO:0007669"/>
    <property type="project" value="UniProtKB-KW"/>
</dbReference>
<comment type="catalytic activity">
    <reaction evidence="1">
        <text>(6S)-5-methyl-5,6,7,8-tetrahydrofolate + L-homocysteine = (6S)-5,6,7,8-tetrahydrofolate + L-methionine</text>
        <dbReference type="Rhea" id="RHEA:11172"/>
        <dbReference type="ChEBI" id="CHEBI:18608"/>
        <dbReference type="ChEBI" id="CHEBI:57453"/>
        <dbReference type="ChEBI" id="CHEBI:57844"/>
        <dbReference type="ChEBI" id="CHEBI:58199"/>
        <dbReference type="EC" id="2.1.1.13"/>
    </reaction>
</comment>
<feature type="binding site" evidence="19">
    <location>
        <position position="337"/>
    </location>
    <ligand>
        <name>Zn(2+)</name>
        <dbReference type="ChEBI" id="CHEBI:29105"/>
    </ligand>
</feature>
<comment type="function">
    <text evidence="17">Catalyzes the transfer of a methyl group from methyl-cobalamin to homocysteine, yielding enzyme-bound cob(I)alamin and methionine. Subsequently, remethylates the cofactor using methyltetrahydrofolate.</text>
</comment>
<feature type="binding site" evidence="19">
    <location>
        <position position="338"/>
    </location>
    <ligand>
        <name>Zn(2+)</name>
        <dbReference type="ChEBI" id="CHEBI:29105"/>
    </ligand>
</feature>
<protein>
    <recommendedName>
        <fullName evidence="7">Methionine synthase</fullName>
        <ecNumber evidence="6">2.1.1.13</ecNumber>
    </recommendedName>
    <alternativeName>
        <fullName evidence="18">5-methyltetrahydrofolate--homocysteine methyltransferase</fullName>
    </alternativeName>
</protein>
<comment type="cofactor">
    <cofactor evidence="3">
        <name>methylcob(III)alamin</name>
        <dbReference type="ChEBI" id="CHEBI:28115"/>
    </cofactor>
</comment>
<evidence type="ECO:0000256" key="8">
    <source>
        <dbReference type="ARBA" id="ARBA00022603"/>
    </source>
</evidence>
<evidence type="ECO:0000256" key="4">
    <source>
        <dbReference type="ARBA" id="ARBA00005178"/>
    </source>
</evidence>
<accession>A0A0R0D847</accession>
<dbReference type="InterPro" id="IPR050554">
    <property type="entry name" value="Met_Synthase/Corrinoid"/>
</dbReference>
<evidence type="ECO:0000256" key="17">
    <source>
        <dbReference type="ARBA" id="ARBA00025552"/>
    </source>
</evidence>
<dbReference type="GO" id="GO:0046872">
    <property type="term" value="F:metal ion binding"/>
    <property type="evidence" value="ECO:0007669"/>
    <property type="project" value="UniProtKB-KW"/>
</dbReference>
<dbReference type="InterPro" id="IPR036589">
    <property type="entry name" value="HCY_dom_sf"/>
</dbReference>
<keyword evidence="10" id="KW-0846">Cobalamin</keyword>
<proteinExistence type="inferred from homology"/>
<feature type="binding site" evidence="19">
    <location>
        <position position="274"/>
    </location>
    <ligand>
        <name>Zn(2+)</name>
        <dbReference type="ChEBI" id="CHEBI:29105"/>
    </ligand>
</feature>
<evidence type="ECO:0000256" key="9">
    <source>
        <dbReference type="ARBA" id="ARBA00022605"/>
    </source>
</evidence>
<dbReference type="GO" id="GO:0008705">
    <property type="term" value="F:methionine synthase activity"/>
    <property type="evidence" value="ECO:0007669"/>
    <property type="project" value="UniProtKB-EC"/>
</dbReference>
<dbReference type="InterPro" id="IPR003726">
    <property type="entry name" value="HCY_dom"/>
</dbReference>
<evidence type="ECO:0000256" key="3">
    <source>
        <dbReference type="ARBA" id="ARBA00001956"/>
    </source>
</evidence>
<dbReference type="PANTHER" id="PTHR45833:SF1">
    <property type="entry name" value="METHIONINE SYNTHASE"/>
    <property type="match status" value="1"/>
</dbReference>
<keyword evidence="8 19" id="KW-0489">Methyltransferase</keyword>
<comment type="cofactor">
    <cofactor evidence="2 19">
        <name>Zn(2+)</name>
        <dbReference type="ChEBI" id="CHEBI:29105"/>
    </cofactor>
</comment>
<evidence type="ECO:0000256" key="12">
    <source>
        <dbReference type="ARBA" id="ARBA00022691"/>
    </source>
</evidence>
<evidence type="ECO:0000256" key="7">
    <source>
        <dbReference type="ARBA" id="ARBA00013998"/>
    </source>
</evidence>
<evidence type="ECO:0000256" key="19">
    <source>
        <dbReference type="PROSITE-ProRule" id="PRU00333"/>
    </source>
</evidence>
<keyword evidence="14 19" id="KW-0862">Zinc</keyword>
<keyword evidence="15" id="KW-0486">Methionine biosynthesis</keyword>
<keyword evidence="16" id="KW-0170">Cobalt</keyword>
<dbReference type="Pfam" id="PF02574">
    <property type="entry name" value="S-methyl_trans"/>
    <property type="match status" value="1"/>
</dbReference>
<keyword evidence="11 19" id="KW-0808">Transferase</keyword>
<evidence type="ECO:0000256" key="16">
    <source>
        <dbReference type="ARBA" id="ARBA00023285"/>
    </source>
</evidence>
<keyword evidence="13 19" id="KW-0479">Metal-binding</keyword>
<dbReference type="AlphaFoldDB" id="A0A0R0D847"/>
<keyword evidence="9" id="KW-0028">Amino-acid biosynthesis</keyword>
<evidence type="ECO:0000313" key="21">
    <source>
        <dbReference type="EMBL" id="KRG74626.1"/>
    </source>
</evidence>
<evidence type="ECO:0000256" key="18">
    <source>
        <dbReference type="ARBA" id="ARBA00031040"/>
    </source>
</evidence>
<dbReference type="GO" id="GO:0032259">
    <property type="term" value="P:methylation"/>
    <property type="evidence" value="ECO:0007669"/>
    <property type="project" value="UniProtKB-KW"/>
</dbReference>
<comment type="similarity">
    <text evidence="5">Belongs to the vitamin-B12 dependent methionine synthase family.</text>
</comment>
<keyword evidence="22" id="KW-1185">Reference proteome</keyword>
<evidence type="ECO:0000256" key="6">
    <source>
        <dbReference type="ARBA" id="ARBA00012032"/>
    </source>
</evidence>
<dbReference type="EC" id="2.1.1.13" evidence="6"/>
<evidence type="ECO:0000256" key="14">
    <source>
        <dbReference type="ARBA" id="ARBA00022833"/>
    </source>
</evidence>
<dbReference type="GO" id="GO:0050667">
    <property type="term" value="P:homocysteine metabolic process"/>
    <property type="evidence" value="ECO:0007669"/>
    <property type="project" value="TreeGrafter"/>
</dbReference>
<reference evidence="21 22" key="1">
    <citation type="submission" date="2015-05" db="EMBL/GenBank/DDBJ databases">
        <title>Genome sequencing and analysis of members of genus Stenotrophomonas.</title>
        <authorList>
            <person name="Patil P.P."/>
            <person name="Midha S."/>
            <person name="Patil P.B."/>
        </authorList>
    </citation>
    <scope>NUCLEOTIDE SEQUENCE [LARGE SCALE GENOMIC DNA]</scope>
    <source>
        <strain evidence="21 22">DSM 21508</strain>
    </source>
</reference>
<dbReference type="PATRIC" id="fig|517011.3.peg.1018"/>
<name>A0A0R0D847_9GAMM</name>
<evidence type="ECO:0000256" key="15">
    <source>
        <dbReference type="ARBA" id="ARBA00023167"/>
    </source>
</evidence>
<evidence type="ECO:0000256" key="10">
    <source>
        <dbReference type="ARBA" id="ARBA00022628"/>
    </source>
</evidence>
<feature type="domain" description="Hcy-binding" evidence="20">
    <location>
        <begin position="12"/>
        <end position="352"/>
    </location>
</feature>
<dbReference type="RefSeq" id="WP_057507947.1">
    <property type="nucleotide sequence ID" value="NZ_JANUEG010000008.1"/>
</dbReference>
<dbReference type="Gene3D" id="3.20.20.330">
    <property type="entry name" value="Homocysteine-binding-like domain"/>
    <property type="match status" value="1"/>
</dbReference>
<comment type="caution">
    <text evidence="21">The sequence shown here is derived from an EMBL/GenBank/DDBJ whole genome shotgun (WGS) entry which is preliminary data.</text>
</comment>
<evidence type="ECO:0000313" key="22">
    <source>
        <dbReference type="Proteomes" id="UP000051386"/>
    </source>
</evidence>
<dbReference type="FunFam" id="3.20.20.330:FF:000001">
    <property type="entry name" value="Methionine synthase"/>
    <property type="match status" value="1"/>
</dbReference>
<dbReference type="Proteomes" id="UP000051386">
    <property type="component" value="Unassembled WGS sequence"/>
</dbReference>
<gene>
    <name evidence="21" type="ORF">ABB28_06975</name>
</gene>